<evidence type="ECO:0000313" key="1">
    <source>
        <dbReference type="EMBL" id="DAE06489.1"/>
    </source>
</evidence>
<dbReference type="EMBL" id="BK015438">
    <property type="protein sequence ID" value="DAE06489.1"/>
    <property type="molecule type" value="Genomic_DNA"/>
</dbReference>
<reference evidence="1" key="1">
    <citation type="journal article" date="2021" name="Proc. Natl. Acad. Sci. U.S.A.">
        <title>A Catalog of Tens of Thousands of Viruses from Human Metagenomes Reveals Hidden Associations with Chronic Diseases.</title>
        <authorList>
            <person name="Tisza M.J."/>
            <person name="Buck C.B."/>
        </authorList>
    </citation>
    <scope>NUCLEOTIDE SEQUENCE</scope>
    <source>
        <strain evidence="1">CtmP19</strain>
    </source>
</reference>
<organism evidence="1">
    <name type="scientific">Siphoviridae sp. ctmP19</name>
    <dbReference type="NCBI Taxonomy" id="2825651"/>
    <lineage>
        <taxon>Viruses</taxon>
        <taxon>Duplodnaviria</taxon>
        <taxon>Heunggongvirae</taxon>
        <taxon>Uroviricota</taxon>
        <taxon>Caudoviricetes</taxon>
    </lineage>
</organism>
<name>A0A8S5PJA8_9CAUD</name>
<sequence length="37" mass="4547">MRTIAELMRTIAELMRRARSWVARYSRNYPPTHKKKQ</sequence>
<accession>A0A8S5PJA8</accession>
<proteinExistence type="predicted"/>
<protein>
    <submittedName>
        <fullName evidence="1">Uncharacterized protein</fullName>
    </submittedName>
</protein>